<dbReference type="Proteomes" id="UP001222087">
    <property type="component" value="Chromosome"/>
</dbReference>
<organism evidence="2 3">
    <name type="scientific">Legionella cardiaca</name>
    <dbReference type="NCBI Taxonomy" id="1071983"/>
    <lineage>
        <taxon>Bacteria</taxon>
        <taxon>Pseudomonadati</taxon>
        <taxon>Pseudomonadota</taxon>
        <taxon>Gammaproteobacteria</taxon>
        <taxon>Legionellales</taxon>
        <taxon>Legionellaceae</taxon>
        <taxon>Legionella</taxon>
    </lineage>
</organism>
<reference evidence="2 3" key="1">
    <citation type="submission" date="2023-02" db="EMBL/GenBank/DDBJ databases">
        <title>Genome Sequence of L. cardiaca H63T.</title>
        <authorList>
            <person name="Lopez A.E."/>
            <person name="Cianciotto N.P."/>
        </authorList>
    </citation>
    <scope>NUCLEOTIDE SEQUENCE [LARGE SCALE GENOMIC DNA]</scope>
    <source>
        <strain evidence="2 3">H63</strain>
    </source>
</reference>
<accession>A0ABY8AW90</accession>
<evidence type="ECO:0008006" key="4">
    <source>
        <dbReference type="Google" id="ProtNLM"/>
    </source>
</evidence>
<feature type="compositionally biased region" description="Basic and acidic residues" evidence="1">
    <location>
        <begin position="17"/>
        <end position="54"/>
    </location>
</feature>
<evidence type="ECO:0000313" key="2">
    <source>
        <dbReference type="EMBL" id="WED43701.1"/>
    </source>
</evidence>
<name>A0ABY8AW90_9GAMM</name>
<feature type="compositionally biased region" description="Polar residues" evidence="1">
    <location>
        <begin position="55"/>
        <end position="67"/>
    </location>
</feature>
<dbReference type="RefSeq" id="WP_275089513.1">
    <property type="nucleotide sequence ID" value="NZ_CP119078.1"/>
</dbReference>
<keyword evidence="3" id="KW-1185">Reference proteome</keyword>
<proteinExistence type="predicted"/>
<gene>
    <name evidence="2" type="ORF">PXX05_02685</name>
</gene>
<sequence>MSQRNEGNRSGHGQQGHRADEAFGSNRDKKGQHGSDHSKRDSHQFDDKSGKNFSDRSNMGSNHCSNKPSRDERK</sequence>
<evidence type="ECO:0000256" key="1">
    <source>
        <dbReference type="SAM" id="MobiDB-lite"/>
    </source>
</evidence>
<evidence type="ECO:0000313" key="3">
    <source>
        <dbReference type="Proteomes" id="UP001222087"/>
    </source>
</evidence>
<dbReference type="EMBL" id="CP119078">
    <property type="protein sequence ID" value="WED43701.1"/>
    <property type="molecule type" value="Genomic_DNA"/>
</dbReference>
<feature type="region of interest" description="Disordered" evidence="1">
    <location>
        <begin position="1"/>
        <end position="74"/>
    </location>
</feature>
<protein>
    <recommendedName>
        <fullName evidence="4">Stress-induced bacterial acidophilic repeat motif protein</fullName>
    </recommendedName>
</protein>